<dbReference type="SUPFAM" id="SSF109604">
    <property type="entry name" value="HD-domain/PDEase-like"/>
    <property type="match status" value="1"/>
</dbReference>
<sequence length="166" mass="19932">MIQGEWIKMDQKEFREFYRTIQDVAEHPVVLRMKKYPHHGDTSCYKHCMRVAYFNYIICKKLHLDAKSAARAGMLHDLFLYDWHTHARETGERLHGFTHAEKAYKNAGKIFRLNRVERDVIRNHMWPVTLRSVPRTREGWMIVLTDKYSGLLETLDRRKKNKKNCI</sequence>
<gene>
    <name evidence="2" type="ORF">OCV65_07995</name>
</gene>
<dbReference type="InterPro" id="IPR006674">
    <property type="entry name" value="HD_domain"/>
</dbReference>
<name>A0ABT2S6F7_9FIRM</name>
<evidence type="ECO:0000259" key="1">
    <source>
        <dbReference type="Pfam" id="PF01966"/>
    </source>
</evidence>
<organism evidence="2 3">
    <name type="scientific">Dorea ammoniilytica</name>
    <dbReference type="NCBI Taxonomy" id="2981788"/>
    <lineage>
        <taxon>Bacteria</taxon>
        <taxon>Bacillati</taxon>
        <taxon>Bacillota</taxon>
        <taxon>Clostridia</taxon>
        <taxon>Lachnospirales</taxon>
        <taxon>Lachnospiraceae</taxon>
        <taxon>Dorea</taxon>
    </lineage>
</organism>
<comment type="caution">
    <text evidence="2">The sequence shown here is derived from an EMBL/GenBank/DDBJ whole genome shotgun (WGS) entry which is preliminary data.</text>
</comment>
<dbReference type="Proteomes" id="UP001207605">
    <property type="component" value="Unassembled WGS sequence"/>
</dbReference>
<keyword evidence="3" id="KW-1185">Reference proteome</keyword>
<dbReference type="InterPro" id="IPR003607">
    <property type="entry name" value="HD/PDEase_dom"/>
</dbReference>
<dbReference type="EMBL" id="JAOQJV010000008">
    <property type="protein sequence ID" value="MCU6700173.1"/>
    <property type="molecule type" value="Genomic_DNA"/>
</dbReference>
<proteinExistence type="predicted"/>
<feature type="domain" description="HD" evidence="1">
    <location>
        <begin position="45"/>
        <end position="148"/>
    </location>
</feature>
<accession>A0ABT2S6F7</accession>
<dbReference type="Pfam" id="PF01966">
    <property type="entry name" value="HD"/>
    <property type="match status" value="1"/>
</dbReference>
<reference evidence="2 3" key="1">
    <citation type="journal article" date="2021" name="ISME Commun">
        <title>Automated analysis of genomic sequences facilitates high-throughput and comprehensive description of bacteria.</title>
        <authorList>
            <person name="Hitch T.C.A."/>
        </authorList>
    </citation>
    <scope>NUCLEOTIDE SEQUENCE [LARGE SCALE GENOMIC DNA]</scope>
    <source>
        <strain evidence="2 3">Sanger_02</strain>
    </source>
</reference>
<evidence type="ECO:0000313" key="3">
    <source>
        <dbReference type="Proteomes" id="UP001207605"/>
    </source>
</evidence>
<protein>
    <submittedName>
        <fullName evidence="2">Phosphohydrolase</fullName>
    </submittedName>
</protein>
<evidence type="ECO:0000313" key="2">
    <source>
        <dbReference type="EMBL" id="MCU6700173.1"/>
    </source>
</evidence>
<dbReference type="Gene3D" id="1.10.3210.10">
    <property type="entry name" value="Hypothetical protein af1432"/>
    <property type="match status" value="1"/>
</dbReference>
<dbReference type="CDD" id="cd00077">
    <property type="entry name" value="HDc"/>
    <property type="match status" value="1"/>
</dbReference>